<dbReference type="GO" id="GO:0005524">
    <property type="term" value="F:ATP binding"/>
    <property type="evidence" value="ECO:0007669"/>
    <property type="project" value="UniProtKB-KW"/>
</dbReference>
<name>A0A077ZS69_STYLE</name>
<dbReference type="GO" id="GO:0004520">
    <property type="term" value="F:DNA endonuclease activity"/>
    <property type="evidence" value="ECO:0007669"/>
    <property type="project" value="TreeGrafter"/>
</dbReference>
<dbReference type="GO" id="GO:0043596">
    <property type="term" value="C:nuclear replication fork"/>
    <property type="evidence" value="ECO:0007669"/>
    <property type="project" value="TreeGrafter"/>
</dbReference>
<dbReference type="GO" id="GO:0004386">
    <property type="term" value="F:helicase activity"/>
    <property type="evidence" value="ECO:0007669"/>
    <property type="project" value="UniProtKB-KW"/>
</dbReference>
<dbReference type="Gene3D" id="3.40.50.300">
    <property type="entry name" value="P-loop containing nucleotide triphosphate hydrolases"/>
    <property type="match status" value="1"/>
</dbReference>
<evidence type="ECO:0000259" key="6">
    <source>
        <dbReference type="PROSITE" id="PS51192"/>
    </source>
</evidence>
<keyword evidence="9" id="KW-1185">Reference proteome</keyword>
<dbReference type="PANTHER" id="PTHR45766:SF3">
    <property type="entry name" value="DNA ANNEALING HELICASE AND ENDONUCLEASE ZRANB3"/>
    <property type="match status" value="1"/>
</dbReference>
<evidence type="ECO:0000256" key="2">
    <source>
        <dbReference type="ARBA" id="ARBA00022801"/>
    </source>
</evidence>
<reference evidence="8 9" key="1">
    <citation type="submission" date="2014-06" db="EMBL/GenBank/DDBJ databases">
        <authorList>
            <person name="Swart Estienne"/>
        </authorList>
    </citation>
    <scope>NUCLEOTIDE SEQUENCE [LARGE SCALE GENOMIC DNA]</scope>
    <source>
        <strain evidence="8 9">130c</strain>
    </source>
</reference>
<evidence type="ECO:0000256" key="3">
    <source>
        <dbReference type="ARBA" id="ARBA00022806"/>
    </source>
</evidence>
<dbReference type="Gene3D" id="3.40.50.10810">
    <property type="entry name" value="Tandem AAA-ATPase domain"/>
    <property type="match status" value="1"/>
</dbReference>
<dbReference type="InterPro" id="IPR038718">
    <property type="entry name" value="SNF2-like_sf"/>
</dbReference>
<dbReference type="PANTHER" id="PTHR45766">
    <property type="entry name" value="DNA ANNEALING HELICASE AND ENDONUCLEASE ZRANB3 FAMILY MEMBER"/>
    <property type="match status" value="1"/>
</dbReference>
<dbReference type="OrthoDB" id="309679at2759"/>
<dbReference type="GO" id="GO:0031297">
    <property type="term" value="P:replication fork processing"/>
    <property type="evidence" value="ECO:0007669"/>
    <property type="project" value="TreeGrafter"/>
</dbReference>
<dbReference type="InterPro" id="IPR027417">
    <property type="entry name" value="P-loop_NTPase"/>
</dbReference>
<dbReference type="FunCoup" id="A0A077ZS69">
    <property type="interactions" value="6"/>
</dbReference>
<gene>
    <name evidence="8" type="primary">Contig9137.g9776</name>
    <name evidence="8" type="ORF">STYLEM_1177</name>
</gene>
<feature type="domain" description="Helicase C-terminal" evidence="7">
    <location>
        <begin position="473"/>
        <end position="651"/>
    </location>
</feature>
<dbReference type="GO" id="GO:0016787">
    <property type="term" value="F:hydrolase activity"/>
    <property type="evidence" value="ECO:0007669"/>
    <property type="project" value="UniProtKB-KW"/>
</dbReference>
<evidence type="ECO:0000256" key="1">
    <source>
        <dbReference type="ARBA" id="ARBA00022741"/>
    </source>
</evidence>
<dbReference type="InParanoid" id="A0A077ZS69"/>
<keyword evidence="4" id="KW-0067">ATP-binding</keyword>
<dbReference type="InterPro" id="IPR001650">
    <property type="entry name" value="Helicase_C-like"/>
</dbReference>
<dbReference type="PROSITE" id="PS51192">
    <property type="entry name" value="HELICASE_ATP_BIND_1"/>
    <property type="match status" value="1"/>
</dbReference>
<dbReference type="CDD" id="cd18793">
    <property type="entry name" value="SF2_C_SNF"/>
    <property type="match status" value="1"/>
</dbReference>
<evidence type="ECO:0000256" key="5">
    <source>
        <dbReference type="SAM" id="Coils"/>
    </source>
</evidence>
<sequence length="856" mass="99551">MKKEQLELWLDRKRKKKARKVDESKLKIKEEADKREALAQQARAINRKKYMERKKMIKLQQQQQMQEDEEGEVSLRDGRTRVVNIEMISQEKFAVTTNFVTPEEIINILKRFGAAYDKRRKEWEFKVPFSDTSKINIVDYDYHEDFEHKVLLLNLPKNLQVSLYNFQKVGVQFGIDHHGRCLIGDEMGVGKTIQAISISYLYMKDWPILIITPSSLRFTWRDELMNWLKFIKEEDIQVITSSQDSFSASCQVYIISYNIATRLAGLIDRKKFGICIVDEAHYLKSRDSKRARSLVPVLMKIKRILLLSGTPILARPNEIYNLMRVLRPDIFYSFKEFGLRFCNPKESYFGIDWTGSANNRELHQTLENTIMIRRLKSEVLTELPAKRRQRISISTDSNQVKKIHYMLKKVKSWQDKIGRRGENAFGDITNDFDEFVRDHGDNMMSDPTFSSLDDKYSYLVNAYGLTGTAKIKGIQEFMETLLENRCKFLIFAHHYDVLDAIEDTVIKRKVSHIRIDGKIDVTKRYEAVRKFQTDAECLVAVLSLTASCTGITLTAASTVVFAEMNWTPGIMVQAEDRAHRIGQIQSVNVYYLFGENTLDAMIYPRLKLKSEVFANVVDGKGTDFRIDNEDEAREQINKQIQEKKNNTKSIQKFEKISNQVAEASNFDMQQTNISDFFFVKNKVSSKVKNPNPGESVQNEDSIINCEGEDKSFSLNIQNGPDHIMKMINGSETRHQSSCNEVENFSSDDSDCEIREQMNAYDKYNEKGYNSDDFYLPEPPLASVSWSESTQKINIQDENWDEGTDTKQKAYQKLRADKNKMFEENKIFKKFTSQFKGLKRIHQRAKKPNKITEYELP</sequence>
<accession>A0A077ZS69</accession>
<proteinExistence type="predicted"/>
<organism evidence="8 9">
    <name type="scientific">Stylonychia lemnae</name>
    <name type="common">Ciliate</name>
    <dbReference type="NCBI Taxonomy" id="5949"/>
    <lineage>
        <taxon>Eukaryota</taxon>
        <taxon>Sar</taxon>
        <taxon>Alveolata</taxon>
        <taxon>Ciliophora</taxon>
        <taxon>Intramacronucleata</taxon>
        <taxon>Spirotrichea</taxon>
        <taxon>Stichotrichia</taxon>
        <taxon>Sporadotrichida</taxon>
        <taxon>Oxytrichidae</taxon>
        <taxon>Stylonychinae</taxon>
        <taxon>Stylonychia</taxon>
    </lineage>
</organism>
<feature type="coiled-coil region" evidence="5">
    <location>
        <begin position="21"/>
        <end position="48"/>
    </location>
</feature>
<dbReference type="Proteomes" id="UP000039865">
    <property type="component" value="Unassembled WGS sequence"/>
</dbReference>
<dbReference type="Pfam" id="PF00271">
    <property type="entry name" value="Helicase_C"/>
    <property type="match status" value="1"/>
</dbReference>
<dbReference type="InterPro" id="IPR000330">
    <property type="entry name" value="SNF2_N"/>
</dbReference>
<dbReference type="SMART" id="SM00487">
    <property type="entry name" value="DEXDc"/>
    <property type="match status" value="1"/>
</dbReference>
<dbReference type="PROSITE" id="PS51194">
    <property type="entry name" value="HELICASE_CTER"/>
    <property type="match status" value="1"/>
</dbReference>
<dbReference type="InterPro" id="IPR014001">
    <property type="entry name" value="Helicase_ATP-bd"/>
</dbReference>
<dbReference type="EMBL" id="CCKQ01001119">
    <property type="protein sequence ID" value="CDW72220.1"/>
    <property type="molecule type" value="Genomic_DNA"/>
</dbReference>
<dbReference type="InterPro" id="IPR049730">
    <property type="entry name" value="SNF2/RAD54-like_C"/>
</dbReference>
<keyword evidence="1" id="KW-0547">Nucleotide-binding</keyword>
<dbReference type="SMART" id="SM00490">
    <property type="entry name" value="HELICc"/>
    <property type="match status" value="1"/>
</dbReference>
<dbReference type="CDD" id="cd18010">
    <property type="entry name" value="DEXHc_HARP_SMARCAL1"/>
    <property type="match status" value="1"/>
</dbReference>
<feature type="domain" description="Helicase ATP-binding" evidence="6">
    <location>
        <begin position="172"/>
        <end position="329"/>
    </location>
</feature>
<dbReference type="Pfam" id="PF00176">
    <property type="entry name" value="SNF2-rel_dom"/>
    <property type="match status" value="1"/>
</dbReference>
<evidence type="ECO:0000259" key="7">
    <source>
        <dbReference type="PROSITE" id="PS51194"/>
    </source>
</evidence>
<protein>
    <submittedName>
        <fullName evidence="8">Snf2 family n-terminal domain containing protein</fullName>
    </submittedName>
</protein>
<keyword evidence="3" id="KW-0347">Helicase</keyword>
<keyword evidence="5" id="KW-0175">Coiled coil</keyword>
<dbReference type="SUPFAM" id="SSF52540">
    <property type="entry name" value="P-loop containing nucleoside triphosphate hydrolases"/>
    <property type="match status" value="2"/>
</dbReference>
<dbReference type="GO" id="GO:0006281">
    <property type="term" value="P:DNA repair"/>
    <property type="evidence" value="ECO:0007669"/>
    <property type="project" value="TreeGrafter"/>
</dbReference>
<keyword evidence="2" id="KW-0378">Hydrolase</keyword>
<evidence type="ECO:0000313" key="9">
    <source>
        <dbReference type="Proteomes" id="UP000039865"/>
    </source>
</evidence>
<dbReference type="AlphaFoldDB" id="A0A077ZS69"/>
<evidence type="ECO:0000313" key="8">
    <source>
        <dbReference type="EMBL" id="CDW72220.1"/>
    </source>
</evidence>
<evidence type="ECO:0000256" key="4">
    <source>
        <dbReference type="ARBA" id="ARBA00022840"/>
    </source>
</evidence>